<dbReference type="GeneTree" id="ENSGT00990000213591"/>
<evidence type="ECO:0000256" key="1">
    <source>
        <dbReference type="SAM" id="MobiDB-lite"/>
    </source>
</evidence>
<proteinExistence type="predicted"/>
<evidence type="ECO:0000313" key="2">
    <source>
        <dbReference type="Ensembl" id="ENSEASP00005000439.1"/>
    </source>
</evidence>
<reference evidence="2 3" key="1">
    <citation type="journal article" date="2020" name="Nat. Commun.">
        <title>Donkey genomes provide new insights into domestication and selection for coat color.</title>
        <authorList>
            <person name="Wang"/>
            <person name="C."/>
            <person name="Li"/>
            <person name="H."/>
            <person name="Guo"/>
            <person name="Y."/>
            <person name="Huang"/>
            <person name="J."/>
            <person name="Sun"/>
            <person name="Y."/>
            <person name="Min"/>
            <person name="J."/>
            <person name="Wang"/>
            <person name="J."/>
            <person name="Fang"/>
            <person name="X."/>
            <person name="Zhao"/>
            <person name="Z."/>
            <person name="Wang"/>
            <person name="S."/>
            <person name="Zhang"/>
            <person name="Y."/>
            <person name="Liu"/>
            <person name="Q."/>
            <person name="Jiang"/>
            <person name="Q."/>
            <person name="Wang"/>
            <person name="X."/>
            <person name="Guo"/>
            <person name="Y."/>
            <person name="Yang"/>
            <person name="C."/>
            <person name="Wang"/>
            <person name="Y."/>
            <person name="Tian"/>
            <person name="F."/>
            <person name="Zhuang"/>
            <person name="G."/>
            <person name="Fan"/>
            <person name="Y."/>
            <person name="Gao"/>
            <person name="Q."/>
            <person name="Li"/>
            <person name="Y."/>
            <person name="Ju"/>
            <person name="Z."/>
            <person name="Li"/>
            <person name="J."/>
            <person name="Li"/>
            <person name="R."/>
            <person name="Hou"/>
            <person name="M."/>
            <person name="Yang"/>
            <person name="G."/>
            <person name="Liu"/>
            <person name="G."/>
            <person name="Liu"/>
            <person name="W."/>
            <person name="Guo"/>
            <person name="J."/>
            <person name="Pan"/>
            <person name="S."/>
            <person name="Fan"/>
            <person name="G."/>
            <person name="Zhang"/>
            <person name="W."/>
            <person name="Zhang"/>
            <person name="R."/>
            <person name="Yu"/>
            <person name="J."/>
            <person name="Zhang"/>
            <person name="X."/>
            <person name="Yin"/>
            <person name="Q."/>
            <person name="Ji"/>
            <person name="C."/>
            <person name="Jin"/>
            <person name="Y."/>
            <person name="Yue"/>
            <person name="G."/>
            <person name="Liu"/>
            <person name="M."/>
            <person name="Xu"/>
            <person name="J."/>
            <person name="Liu"/>
            <person name="S."/>
            <person name="Jordana"/>
            <person name="J."/>
            <person name="Noce"/>
            <person name="A."/>
            <person name="Amills"/>
            <person name="M."/>
            <person name="Wu"/>
            <person name="D.D."/>
            <person name="Li"/>
            <person name="S."/>
            <person name="Zhou"/>
            <person name="X. and Zhong"/>
            <person name="J."/>
        </authorList>
    </citation>
    <scope>NUCLEOTIDE SEQUENCE [LARGE SCALE GENOMIC DNA]</scope>
</reference>
<name>A0A8C4KRL9_EQUAS</name>
<accession>A0A8C4KRL9</accession>
<feature type="compositionally biased region" description="Low complexity" evidence="1">
    <location>
        <begin position="89"/>
        <end position="99"/>
    </location>
</feature>
<dbReference type="AlphaFoldDB" id="A0A8C4KRL9"/>
<evidence type="ECO:0000313" key="3">
    <source>
        <dbReference type="Proteomes" id="UP000694387"/>
    </source>
</evidence>
<dbReference type="Ensembl" id="ENSEAST00005000531.2">
    <property type="protein sequence ID" value="ENSEASP00005000439.1"/>
    <property type="gene ID" value="ENSEASG00005000423.2"/>
</dbReference>
<keyword evidence="3" id="KW-1185">Reference proteome</keyword>
<reference evidence="2" key="3">
    <citation type="submission" date="2025-09" db="UniProtKB">
        <authorList>
            <consortium name="Ensembl"/>
        </authorList>
    </citation>
    <scope>IDENTIFICATION</scope>
</reference>
<feature type="region of interest" description="Disordered" evidence="1">
    <location>
        <begin position="89"/>
        <end position="111"/>
    </location>
</feature>
<protein>
    <submittedName>
        <fullName evidence="2">Uncharacterized protein</fullName>
    </submittedName>
</protein>
<reference evidence="2" key="2">
    <citation type="submission" date="2025-08" db="UniProtKB">
        <authorList>
            <consortium name="Ensembl"/>
        </authorList>
    </citation>
    <scope>IDENTIFICATION</scope>
</reference>
<dbReference type="Proteomes" id="UP000694387">
    <property type="component" value="Chromosome 17"/>
</dbReference>
<sequence>MTQGAVHASPPVAQRVLRRVPGEWAIRNIGQKLKESNCRNWRTTDWPEIQKDFEASQSVCPFGRTPIPLSVTFCLAWDGYSGGIRRRSSVPPVSSSVRVINHPDPGPHLTS</sequence>
<organism evidence="2 3">
    <name type="scientific">Equus asinus</name>
    <name type="common">Donkey</name>
    <name type="synonym">Equus africanus asinus</name>
    <dbReference type="NCBI Taxonomy" id="9793"/>
    <lineage>
        <taxon>Eukaryota</taxon>
        <taxon>Metazoa</taxon>
        <taxon>Chordata</taxon>
        <taxon>Craniata</taxon>
        <taxon>Vertebrata</taxon>
        <taxon>Euteleostomi</taxon>
        <taxon>Mammalia</taxon>
        <taxon>Eutheria</taxon>
        <taxon>Laurasiatheria</taxon>
        <taxon>Perissodactyla</taxon>
        <taxon>Equidae</taxon>
        <taxon>Equus</taxon>
    </lineage>
</organism>